<accession>A0AAD7W7W2</accession>
<dbReference type="Proteomes" id="UP001221898">
    <property type="component" value="Unassembled WGS sequence"/>
</dbReference>
<dbReference type="InterPro" id="IPR012337">
    <property type="entry name" value="RNaseH-like_sf"/>
</dbReference>
<dbReference type="InterPro" id="IPR036397">
    <property type="entry name" value="RNaseH_sf"/>
</dbReference>
<dbReference type="GO" id="GO:0003676">
    <property type="term" value="F:nucleic acid binding"/>
    <property type="evidence" value="ECO:0007669"/>
    <property type="project" value="InterPro"/>
</dbReference>
<dbReference type="InterPro" id="IPR021109">
    <property type="entry name" value="Peptidase_aspartic_dom_sf"/>
</dbReference>
<feature type="domain" description="Integrase catalytic" evidence="3">
    <location>
        <begin position="373"/>
        <end position="544"/>
    </location>
</feature>
<dbReference type="AlphaFoldDB" id="A0AAD7W7W2"/>
<dbReference type="Pfam" id="PF17921">
    <property type="entry name" value="Integrase_H2C2"/>
    <property type="match status" value="1"/>
</dbReference>
<dbReference type="PANTHER" id="PTHR37984:SF15">
    <property type="entry name" value="INTEGRASE CATALYTIC DOMAIN-CONTAINING PROTEIN"/>
    <property type="match status" value="1"/>
</dbReference>
<dbReference type="Pfam" id="PF00665">
    <property type="entry name" value="rve"/>
    <property type="match status" value="1"/>
</dbReference>
<feature type="region of interest" description="Disordered" evidence="2">
    <location>
        <begin position="644"/>
        <end position="686"/>
    </location>
</feature>
<dbReference type="Gene3D" id="3.10.10.10">
    <property type="entry name" value="HIV Type 1 Reverse Transcriptase, subunit A, domain 1"/>
    <property type="match status" value="1"/>
</dbReference>
<evidence type="ECO:0000313" key="4">
    <source>
        <dbReference type="EMBL" id="KAJ8386640.1"/>
    </source>
</evidence>
<dbReference type="PROSITE" id="PS50994">
    <property type="entry name" value="INTEGRASE"/>
    <property type="match status" value="1"/>
</dbReference>
<dbReference type="FunFam" id="3.30.420.10:FF:000032">
    <property type="entry name" value="Retrovirus-related Pol polyprotein from transposon 297-like Protein"/>
    <property type="match status" value="1"/>
</dbReference>
<dbReference type="GO" id="GO:0016779">
    <property type="term" value="F:nucleotidyltransferase activity"/>
    <property type="evidence" value="ECO:0007669"/>
    <property type="project" value="UniProtKB-KW"/>
</dbReference>
<evidence type="ECO:0000259" key="3">
    <source>
        <dbReference type="PROSITE" id="PS50994"/>
    </source>
</evidence>
<dbReference type="SUPFAM" id="SSF53098">
    <property type="entry name" value="Ribonuclease H-like"/>
    <property type="match status" value="1"/>
</dbReference>
<dbReference type="GO" id="GO:0015074">
    <property type="term" value="P:DNA integration"/>
    <property type="evidence" value="ECO:0007669"/>
    <property type="project" value="InterPro"/>
</dbReference>
<dbReference type="InterPro" id="IPR050951">
    <property type="entry name" value="Retrovirus_Pol_polyprotein"/>
</dbReference>
<dbReference type="Gene3D" id="1.10.340.70">
    <property type="match status" value="1"/>
</dbReference>
<name>A0AAD7W7W2_9TELE</name>
<dbReference type="InterPro" id="IPR043502">
    <property type="entry name" value="DNA/RNA_pol_sf"/>
</dbReference>
<proteinExistence type="predicted"/>
<comment type="caution">
    <text evidence="4">The sequence shown here is derived from an EMBL/GenBank/DDBJ whole genome shotgun (WGS) entry which is preliminary data.</text>
</comment>
<dbReference type="Gene3D" id="2.40.70.10">
    <property type="entry name" value="Acid Proteases"/>
    <property type="match status" value="1"/>
</dbReference>
<sequence>MHQPHTHSVSANRREKSTLCFYHGKFGDKAKKFLCDTGAQVSILPVSALDIRTAKLGPNLEAANGTPIPTFGTRSLTLCFAGQRFSWDFVLAKVSTPLLGADFLCANGLLVDVGNRQLVNAETFCSLACEHSTATSTRLAAALSPADDVARLLLEFSDITTPTFSASSIKHNVTHFIPTSGPPVHARARRLDPQKLAIAKEEFSSMERLGIIRRSDSPWASPLHLVPKANGGWRPCGDYRRLNDATTPDRTVHLGIDYARMAVDQDADPDIQAFRTATTGLQLVDVPLTIRVMTLLCDVSTGQPRPLAPKMWRRKAFDVIHGLSHPGWKPSRRLVTEKFVWHGMKKDIRDWVKTCIACQRTKVHRHVKAPLEQFTVPERRFDHVNVDLVGPLPPSGGFTHLLTMVDRTTRWPEVVPLSGTTTAEVARGFIGTWIARFGVPSDLSSDRGPQFTSQLWTSITQQLGISLHRTAAYHPQANGLCERFHRSMKAALKVDLQGNSWIDRLPWVMLGLRTAPKEDLLSSSAELVYGQALRVPGDFFPSVTVPWSAPEQLRNLWDKASAFMPTPTSNHSLPRIHVPQDLQSARYVFIRHDAHRNPLQPPYDGPYRVVETGDKTFIIDIGGSMEHISVDRLKTAHLDGERAVELARPPRRGRPPASTTKNPPSGSGPGCQQPIDFRPSQVRESRNRFGRVIRAPARYGKSVFVNSGGDLCGDYTPTE</sequence>
<reference evidence="4" key="1">
    <citation type="journal article" date="2023" name="Science">
        <title>Genome structures resolve the early diversification of teleost fishes.</title>
        <authorList>
            <person name="Parey E."/>
            <person name="Louis A."/>
            <person name="Montfort J."/>
            <person name="Bouchez O."/>
            <person name="Roques C."/>
            <person name="Iampietro C."/>
            <person name="Lluch J."/>
            <person name="Castinel A."/>
            <person name="Donnadieu C."/>
            <person name="Desvignes T."/>
            <person name="Floi Bucao C."/>
            <person name="Jouanno E."/>
            <person name="Wen M."/>
            <person name="Mejri S."/>
            <person name="Dirks R."/>
            <person name="Jansen H."/>
            <person name="Henkel C."/>
            <person name="Chen W.J."/>
            <person name="Zahm M."/>
            <person name="Cabau C."/>
            <person name="Klopp C."/>
            <person name="Thompson A.W."/>
            <person name="Robinson-Rechavi M."/>
            <person name="Braasch I."/>
            <person name="Lecointre G."/>
            <person name="Bobe J."/>
            <person name="Postlethwait J.H."/>
            <person name="Berthelot C."/>
            <person name="Roest Crollius H."/>
            <person name="Guiguen Y."/>
        </authorList>
    </citation>
    <scope>NUCLEOTIDE SEQUENCE</scope>
    <source>
        <strain evidence="4">NC1722</strain>
    </source>
</reference>
<dbReference type="SUPFAM" id="SSF50630">
    <property type="entry name" value="Acid proteases"/>
    <property type="match status" value="1"/>
</dbReference>
<dbReference type="PANTHER" id="PTHR37984">
    <property type="entry name" value="PROTEIN CBG26694"/>
    <property type="match status" value="1"/>
</dbReference>
<organism evidence="4 5">
    <name type="scientific">Aldrovandia affinis</name>
    <dbReference type="NCBI Taxonomy" id="143900"/>
    <lineage>
        <taxon>Eukaryota</taxon>
        <taxon>Metazoa</taxon>
        <taxon>Chordata</taxon>
        <taxon>Craniata</taxon>
        <taxon>Vertebrata</taxon>
        <taxon>Euteleostomi</taxon>
        <taxon>Actinopterygii</taxon>
        <taxon>Neopterygii</taxon>
        <taxon>Teleostei</taxon>
        <taxon>Notacanthiformes</taxon>
        <taxon>Halosauridae</taxon>
        <taxon>Aldrovandia</taxon>
    </lineage>
</organism>
<gene>
    <name evidence="4" type="ORF">AAFF_G00167560</name>
</gene>
<dbReference type="InterPro" id="IPR041588">
    <property type="entry name" value="Integrase_H2C2"/>
</dbReference>
<keyword evidence="5" id="KW-1185">Reference proteome</keyword>
<protein>
    <recommendedName>
        <fullName evidence="1">Gypsy retrotransposon integrase-like protein 1</fullName>
    </recommendedName>
</protein>
<evidence type="ECO:0000256" key="2">
    <source>
        <dbReference type="SAM" id="MobiDB-lite"/>
    </source>
</evidence>
<dbReference type="Gene3D" id="3.30.420.10">
    <property type="entry name" value="Ribonuclease H-like superfamily/Ribonuclease H"/>
    <property type="match status" value="1"/>
</dbReference>
<evidence type="ECO:0000256" key="1">
    <source>
        <dbReference type="ARBA" id="ARBA00039658"/>
    </source>
</evidence>
<dbReference type="InterPro" id="IPR001584">
    <property type="entry name" value="Integrase_cat-core"/>
</dbReference>
<dbReference type="EMBL" id="JAINUG010000224">
    <property type="protein sequence ID" value="KAJ8386640.1"/>
    <property type="molecule type" value="Genomic_DNA"/>
</dbReference>
<dbReference type="GO" id="GO:0004519">
    <property type="term" value="F:endonuclease activity"/>
    <property type="evidence" value="ECO:0007669"/>
    <property type="project" value="UniProtKB-KW"/>
</dbReference>
<evidence type="ECO:0000313" key="5">
    <source>
        <dbReference type="Proteomes" id="UP001221898"/>
    </source>
</evidence>
<dbReference type="SUPFAM" id="SSF56672">
    <property type="entry name" value="DNA/RNA polymerases"/>
    <property type="match status" value="1"/>
</dbReference>